<evidence type="ECO:0000313" key="2">
    <source>
        <dbReference type="Proteomes" id="UP000735302"/>
    </source>
</evidence>
<dbReference type="Proteomes" id="UP000735302">
    <property type="component" value="Unassembled WGS sequence"/>
</dbReference>
<keyword evidence="2" id="KW-1185">Reference proteome</keyword>
<dbReference type="AlphaFoldDB" id="A0AAV4BZZ5"/>
<reference evidence="1 2" key="1">
    <citation type="journal article" date="2021" name="Elife">
        <title>Chloroplast acquisition without the gene transfer in kleptoplastic sea slugs, Plakobranchus ocellatus.</title>
        <authorList>
            <person name="Maeda T."/>
            <person name="Takahashi S."/>
            <person name="Yoshida T."/>
            <person name="Shimamura S."/>
            <person name="Takaki Y."/>
            <person name="Nagai Y."/>
            <person name="Toyoda A."/>
            <person name="Suzuki Y."/>
            <person name="Arimoto A."/>
            <person name="Ishii H."/>
            <person name="Satoh N."/>
            <person name="Nishiyama T."/>
            <person name="Hasebe M."/>
            <person name="Maruyama T."/>
            <person name="Minagawa J."/>
            <person name="Obokata J."/>
            <person name="Shigenobu S."/>
        </authorList>
    </citation>
    <scope>NUCLEOTIDE SEQUENCE [LARGE SCALE GENOMIC DNA]</scope>
</reference>
<gene>
    <name evidence="1" type="ORF">PoB_005141000</name>
</gene>
<comment type="caution">
    <text evidence="1">The sequence shown here is derived from an EMBL/GenBank/DDBJ whole genome shotgun (WGS) entry which is preliminary data.</text>
</comment>
<sequence length="146" mass="17074">MVWAHYSLIWPCPEHHAGYRKWRKKKRWEENIREWTGLELRNTLRKAEDREEWKAVVRRSSAAPRRIPDLRDSLQIPWHTSYERVYILPSSGFVSTVQVYGRQSEVPSHRLSGQINRTTGGANLDVSNYGRMNCGANVLFVLHIGC</sequence>
<organism evidence="1 2">
    <name type="scientific">Plakobranchus ocellatus</name>
    <dbReference type="NCBI Taxonomy" id="259542"/>
    <lineage>
        <taxon>Eukaryota</taxon>
        <taxon>Metazoa</taxon>
        <taxon>Spiralia</taxon>
        <taxon>Lophotrochozoa</taxon>
        <taxon>Mollusca</taxon>
        <taxon>Gastropoda</taxon>
        <taxon>Heterobranchia</taxon>
        <taxon>Euthyneura</taxon>
        <taxon>Panpulmonata</taxon>
        <taxon>Sacoglossa</taxon>
        <taxon>Placobranchoidea</taxon>
        <taxon>Plakobranchidae</taxon>
        <taxon>Plakobranchus</taxon>
    </lineage>
</organism>
<dbReference type="EMBL" id="BLXT01005665">
    <property type="protein sequence ID" value="GFO24905.1"/>
    <property type="molecule type" value="Genomic_DNA"/>
</dbReference>
<accession>A0AAV4BZZ5</accession>
<evidence type="ECO:0000313" key="1">
    <source>
        <dbReference type="EMBL" id="GFO24905.1"/>
    </source>
</evidence>
<name>A0AAV4BZZ5_9GAST</name>
<protein>
    <submittedName>
        <fullName evidence="1">Uncharacterized protein</fullName>
    </submittedName>
</protein>
<proteinExistence type="predicted"/>